<sequence>MQKFVFLLVLSSMVALAAPSAFEEYRSRMLTGQVETIDAPPQVIEAAVEAPASGRLALLRADPSGHFRADARMNGRPVPVLVDTGATYVAIDQTTARQLGIVPGMADYRHRVQTANGETRAALASIARLQLGPIELRDVEALVTQDGTLPVTLLGMSFLSRLSKFEIADGRLTLRQ</sequence>
<proteinExistence type="predicted"/>
<dbReference type="InterPro" id="IPR034122">
    <property type="entry name" value="Retropepsin-like_bacterial"/>
</dbReference>
<gene>
    <name evidence="1" type="ORF">LCGC14_0261950</name>
</gene>
<dbReference type="NCBIfam" id="TIGR02281">
    <property type="entry name" value="clan_AA_DTGA"/>
    <property type="match status" value="1"/>
</dbReference>
<dbReference type="InterPro" id="IPR011969">
    <property type="entry name" value="Clan_AA_Asp_peptidase_C"/>
</dbReference>
<dbReference type="GO" id="GO:0004190">
    <property type="term" value="F:aspartic-type endopeptidase activity"/>
    <property type="evidence" value="ECO:0007669"/>
    <property type="project" value="InterPro"/>
</dbReference>
<evidence type="ECO:0008006" key="2">
    <source>
        <dbReference type="Google" id="ProtNLM"/>
    </source>
</evidence>
<organism evidence="1">
    <name type="scientific">marine sediment metagenome</name>
    <dbReference type="NCBI Taxonomy" id="412755"/>
    <lineage>
        <taxon>unclassified sequences</taxon>
        <taxon>metagenomes</taxon>
        <taxon>ecological metagenomes</taxon>
    </lineage>
</organism>
<dbReference type="PROSITE" id="PS00141">
    <property type="entry name" value="ASP_PROTEASE"/>
    <property type="match status" value="1"/>
</dbReference>
<protein>
    <recommendedName>
        <fullName evidence="2">Peptidase A2 domain-containing protein</fullName>
    </recommendedName>
</protein>
<dbReference type="Gene3D" id="2.40.70.10">
    <property type="entry name" value="Acid Proteases"/>
    <property type="match status" value="1"/>
</dbReference>
<comment type="caution">
    <text evidence="1">The sequence shown here is derived from an EMBL/GenBank/DDBJ whole genome shotgun (WGS) entry which is preliminary data.</text>
</comment>
<name>A0A0F9U6B3_9ZZZZ</name>
<dbReference type="GO" id="GO:0006508">
    <property type="term" value="P:proteolysis"/>
    <property type="evidence" value="ECO:0007669"/>
    <property type="project" value="InterPro"/>
</dbReference>
<dbReference type="Pfam" id="PF13975">
    <property type="entry name" value="gag-asp_proteas"/>
    <property type="match status" value="1"/>
</dbReference>
<dbReference type="CDD" id="cd05483">
    <property type="entry name" value="retropepsin_like_bacteria"/>
    <property type="match status" value="1"/>
</dbReference>
<dbReference type="InterPro" id="IPR021109">
    <property type="entry name" value="Peptidase_aspartic_dom_sf"/>
</dbReference>
<dbReference type="EMBL" id="LAZR01000141">
    <property type="protein sequence ID" value="KKN87164.1"/>
    <property type="molecule type" value="Genomic_DNA"/>
</dbReference>
<dbReference type="SUPFAM" id="SSF50630">
    <property type="entry name" value="Acid proteases"/>
    <property type="match status" value="1"/>
</dbReference>
<dbReference type="AlphaFoldDB" id="A0A0F9U6B3"/>
<dbReference type="InterPro" id="IPR001969">
    <property type="entry name" value="Aspartic_peptidase_AS"/>
</dbReference>
<evidence type="ECO:0000313" key="1">
    <source>
        <dbReference type="EMBL" id="KKN87164.1"/>
    </source>
</evidence>
<accession>A0A0F9U6B3</accession>
<reference evidence="1" key="1">
    <citation type="journal article" date="2015" name="Nature">
        <title>Complex archaea that bridge the gap between prokaryotes and eukaryotes.</title>
        <authorList>
            <person name="Spang A."/>
            <person name="Saw J.H."/>
            <person name="Jorgensen S.L."/>
            <person name="Zaremba-Niedzwiedzka K."/>
            <person name="Martijn J."/>
            <person name="Lind A.E."/>
            <person name="van Eijk R."/>
            <person name="Schleper C."/>
            <person name="Guy L."/>
            <person name="Ettema T.J."/>
        </authorList>
    </citation>
    <scope>NUCLEOTIDE SEQUENCE</scope>
</reference>